<dbReference type="NCBIfam" id="TIGR04350">
    <property type="entry name" value="C_S_lyase_PatB"/>
    <property type="match status" value="1"/>
</dbReference>
<evidence type="ECO:0000256" key="5">
    <source>
        <dbReference type="ARBA" id="ARBA00037974"/>
    </source>
</evidence>
<evidence type="ECO:0000259" key="6">
    <source>
        <dbReference type="Pfam" id="PF00155"/>
    </source>
</evidence>
<comment type="caution">
    <text evidence="7">The sequence shown here is derived from an EMBL/GenBank/DDBJ whole genome shotgun (WGS) entry which is preliminary data.</text>
</comment>
<evidence type="ECO:0000313" key="7">
    <source>
        <dbReference type="EMBL" id="GGP07751.1"/>
    </source>
</evidence>
<dbReference type="InterPro" id="IPR051798">
    <property type="entry name" value="Class-II_PLP-Dep_Aminotrans"/>
</dbReference>
<accession>A0ABQ2NND2</accession>
<dbReference type="PANTHER" id="PTHR43525">
    <property type="entry name" value="PROTEIN MALY"/>
    <property type="match status" value="1"/>
</dbReference>
<keyword evidence="7" id="KW-0032">Aminotransferase</keyword>
<dbReference type="Proteomes" id="UP000641206">
    <property type="component" value="Unassembled WGS sequence"/>
</dbReference>
<dbReference type="Pfam" id="PF00155">
    <property type="entry name" value="Aminotran_1_2"/>
    <property type="match status" value="1"/>
</dbReference>
<protein>
    <recommendedName>
        <fullName evidence="2">cysteine-S-conjugate beta-lyase</fullName>
        <ecNumber evidence="2">4.4.1.13</ecNumber>
    </recommendedName>
</protein>
<dbReference type="CDD" id="cd00609">
    <property type="entry name" value="AAT_like"/>
    <property type="match status" value="1"/>
</dbReference>
<sequence length="389" mass="45428">MFDELIDRRKTNSAKWEEAIRDTQSEDVIPLSVADMDFPTTNEVIEAMEKAANHGIYGYTNLSERYFQAVQEWMNKRYAWEVNRSWIVFCPRIIQAVSLIIQNFTNVGDRIVVQTPLYQPLQNAVELNDRTLVTNPLRYKNESYEMDFEDLERKFASGAKVFILCSPHNPVGRVWNEEELIHLSNLCVKYDVLLISDEVHADFTWDKPYIPIGKVKGIEDKFIVCTSPAKTFNIPGLEVSNIIIPNQQLREKFQHVLKQTGFHNPVYFSALALEQAYLYGEDWIADVKSYIYENYEFIRNYIAAHFPELHIVHWEGTYMLWIDYSSTGLNEKAIRKWLFNESKVAVSLGSSFSTDGEGFFRINIATQRARLQEALHRMKVHYPKIRVRD</sequence>
<dbReference type="GO" id="GO:0008483">
    <property type="term" value="F:transaminase activity"/>
    <property type="evidence" value="ECO:0007669"/>
    <property type="project" value="UniProtKB-KW"/>
</dbReference>
<comment type="similarity">
    <text evidence="5">Belongs to the class-II pyridoxal-phosphate-dependent aminotransferase family. MalY/PatB cystathionine beta-lyase subfamily.</text>
</comment>
<organism evidence="7 8">
    <name type="scientific">Oceanobacillus neutriphilus</name>
    <dbReference type="NCBI Taxonomy" id="531815"/>
    <lineage>
        <taxon>Bacteria</taxon>
        <taxon>Bacillati</taxon>
        <taxon>Bacillota</taxon>
        <taxon>Bacilli</taxon>
        <taxon>Bacillales</taxon>
        <taxon>Bacillaceae</taxon>
        <taxon>Oceanobacillus</taxon>
    </lineage>
</organism>
<dbReference type="Gene3D" id="3.90.1150.10">
    <property type="entry name" value="Aspartate Aminotransferase, domain 1"/>
    <property type="match status" value="1"/>
</dbReference>
<proteinExistence type="inferred from homology"/>
<gene>
    <name evidence="7" type="ORF">GCM10011346_04980</name>
</gene>
<dbReference type="EC" id="4.4.1.13" evidence="2"/>
<evidence type="ECO:0000256" key="2">
    <source>
        <dbReference type="ARBA" id="ARBA00012224"/>
    </source>
</evidence>
<comment type="cofactor">
    <cofactor evidence="1">
        <name>pyridoxal 5'-phosphate</name>
        <dbReference type="ChEBI" id="CHEBI:597326"/>
    </cofactor>
</comment>
<dbReference type="EMBL" id="BMLW01000001">
    <property type="protein sequence ID" value="GGP07751.1"/>
    <property type="molecule type" value="Genomic_DNA"/>
</dbReference>
<evidence type="ECO:0000256" key="4">
    <source>
        <dbReference type="ARBA" id="ARBA00023239"/>
    </source>
</evidence>
<keyword evidence="3" id="KW-0663">Pyridoxal phosphate</keyword>
<name>A0ABQ2NND2_9BACI</name>
<dbReference type="Gene3D" id="3.40.640.10">
    <property type="entry name" value="Type I PLP-dependent aspartate aminotransferase-like (Major domain)"/>
    <property type="match status" value="1"/>
</dbReference>
<feature type="domain" description="Aminotransferase class I/classII large" evidence="6">
    <location>
        <begin position="27"/>
        <end position="377"/>
    </location>
</feature>
<dbReference type="InterPro" id="IPR015422">
    <property type="entry name" value="PyrdxlP-dep_Trfase_small"/>
</dbReference>
<dbReference type="PANTHER" id="PTHR43525:SF1">
    <property type="entry name" value="PROTEIN MALY"/>
    <property type="match status" value="1"/>
</dbReference>
<evidence type="ECO:0000256" key="1">
    <source>
        <dbReference type="ARBA" id="ARBA00001933"/>
    </source>
</evidence>
<dbReference type="InterPro" id="IPR004839">
    <property type="entry name" value="Aminotransferase_I/II_large"/>
</dbReference>
<evidence type="ECO:0000256" key="3">
    <source>
        <dbReference type="ARBA" id="ARBA00022898"/>
    </source>
</evidence>
<dbReference type="InterPro" id="IPR027619">
    <property type="entry name" value="C-S_lyase_PatB-like"/>
</dbReference>
<dbReference type="InterPro" id="IPR015424">
    <property type="entry name" value="PyrdxlP-dep_Trfase"/>
</dbReference>
<evidence type="ECO:0000313" key="8">
    <source>
        <dbReference type="Proteomes" id="UP000641206"/>
    </source>
</evidence>
<keyword evidence="4" id="KW-0456">Lyase</keyword>
<dbReference type="RefSeq" id="WP_188732895.1">
    <property type="nucleotide sequence ID" value="NZ_BMLW01000001.1"/>
</dbReference>
<keyword evidence="7" id="KW-0808">Transferase</keyword>
<dbReference type="SUPFAM" id="SSF53383">
    <property type="entry name" value="PLP-dependent transferases"/>
    <property type="match status" value="1"/>
</dbReference>
<dbReference type="InterPro" id="IPR015421">
    <property type="entry name" value="PyrdxlP-dep_Trfase_major"/>
</dbReference>
<keyword evidence="8" id="KW-1185">Reference proteome</keyword>
<reference evidence="8" key="1">
    <citation type="journal article" date="2019" name="Int. J. Syst. Evol. Microbiol.">
        <title>The Global Catalogue of Microorganisms (GCM) 10K type strain sequencing project: providing services to taxonomists for standard genome sequencing and annotation.</title>
        <authorList>
            <consortium name="The Broad Institute Genomics Platform"/>
            <consortium name="The Broad Institute Genome Sequencing Center for Infectious Disease"/>
            <person name="Wu L."/>
            <person name="Ma J."/>
        </authorList>
    </citation>
    <scope>NUCLEOTIDE SEQUENCE [LARGE SCALE GENOMIC DNA]</scope>
    <source>
        <strain evidence="8">CGMCC 1.7693</strain>
    </source>
</reference>